<accession>A0ABQ4S4N6</accession>
<protein>
    <recommendedName>
        <fullName evidence="4">ABC transporter ATPase</fullName>
    </recommendedName>
</protein>
<evidence type="ECO:0008006" key="4">
    <source>
        <dbReference type="Google" id="ProtNLM"/>
    </source>
</evidence>
<reference evidence="2" key="2">
    <citation type="submission" date="2021-08" db="EMBL/GenBank/DDBJ databases">
        <authorList>
            <person name="Tani A."/>
            <person name="Ola A."/>
            <person name="Ogura Y."/>
            <person name="Katsura K."/>
            <person name="Hayashi T."/>
        </authorList>
    </citation>
    <scope>NUCLEOTIDE SEQUENCE</scope>
    <source>
        <strain evidence="2">DSM 19015</strain>
    </source>
</reference>
<organism evidence="2 3">
    <name type="scientific">Methylobacterium iners</name>
    <dbReference type="NCBI Taxonomy" id="418707"/>
    <lineage>
        <taxon>Bacteria</taxon>
        <taxon>Pseudomonadati</taxon>
        <taxon>Pseudomonadota</taxon>
        <taxon>Alphaproteobacteria</taxon>
        <taxon>Hyphomicrobiales</taxon>
        <taxon>Methylobacteriaceae</taxon>
        <taxon>Methylobacterium</taxon>
    </lineage>
</organism>
<evidence type="ECO:0000313" key="2">
    <source>
        <dbReference type="EMBL" id="GJD97525.1"/>
    </source>
</evidence>
<proteinExistence type="predicted"/>
<reference evidence="2" key="1">
    <citation type="journal article" date="2021" name="Front. Microbiol.">
        <title>Comprehensive Comparative Genomics and Phenotyping of Methylobacterium Species.</title>
        <authorList>
            <person name="Alessa O."/>
            <person name="Ogura Y."/>
            <person name="Fujitani Y."/>
            <person name="Takami H."/>
            <person name="Hayashi T."/>
            <person name="Sahin N."/>
            <person name="Tani A."/>
        </authorList>
    </citation>
    <scope>NUCLEOTIDE SEQUENCE</scope>
    <source>
        <strain evidence="2">DSM 19015</strain>
    </source>
</reference>
<feature type="signal peptide" evidence="1">
    <location>
        <begin position="1"/>
        <end position="19"/>
    </location>
</feature>
<name>A0ABQ4S4N6_9HYPH</name>
<keyword evidence="1" id="KW-0732">Signal</keyword>
<dbReference type="Proteomes" id="UP001055125">
    <property type="component" value="Unassembled WGS sequence"/>
</dbReference>
<dbReference type="RefSeq" id="WP_238246578.1">
    <property type="nucleotide sequence ID" value="NZ_BPQP01000089.1"/>
</dbReference>
<feature type="chain" id="PRO_5047008802" description="ABC transporter ATPase" evidence="1">
    <location>
        <begin position="20"/>
        <end position="147"/>
    </location>
</feature>
<evidence type="ECO:0000256" key="1">
    <source>
        <dbReference type="SAM" id="SignalP"/>
    </source>
</evidence>
<evidence type="ECO:0000313" key="3">
    <source>
        <dbReference type="Proteomes" id="UP001055125"/>
    </source>
</evidence>
<comment type="caution">
    <text evidence="2">The sequence shown here is derived from an EMBL/GenBank/DDBJ whole genome shotgun (WGS) entry which is preliminary data.</text>
</comment>
<keyword evidence="3" id="KW-1185">Reference proteome</keyword>
<dbReference type="EMBL" id="BPQP01000089">
    <property type="protein sequence ID" value="GJD97525.1"/>
    <property type="molecule type" value="Genomic_DNA"/>
</dbReference>
<gene>
    <name evidence="2" type="ORF">OCOJLMKI_4757</name>
</gene>
<sequence>MRTILPAALLLVLAAPARADSCGDLIDRVVAGTEARLVKRSADFAELAASDDITMTLACGGLSAVGVQFRGEALPKAYFPLVGRAGRVVTGIETASITEAAKLARENAARTRHSHVDAGSALVTCSVVKAAVGLVTACAVIEKDERR</sequence>